<dbReference type="AlphaFoldDB" id="A0AAW1VID9"/>
<keyword evidence="2" id="KW-1185">Reference proteome</keyword>
<name>A0AAW1VID9_RUBAR</name>
<evidence type="ECO:0000313" key="2">
    <source>
        <dbReference type="Proteomes" id="UP001457282"/>
    </source>
</evidence>
<comment type="caution">
    <text evidence="1">The sequence shown here is derived from an EMBL/GenBank/DDBJ whole genome shotgun (WGS) entry which is preliminary data.</text>
</comment>
<gene>
    <name evidence="1" type="ORF">M0R45_002033</name>
</gene>
<dbReference type="EMBL" id="JBEDUW010000290">
    <property type="protein sequence ID" value="KAK9901762.1"/>
    <property type="molecule type" value="Genomic_DNA"/>
</dbReference>
<proteinExistence type="predicted"/>
<evidence type="ECO:0000313" key="1">
    <source>
        <dbReference type="EMBL" id="KAK9901762.1"/>
    </source>
</evidence>
<protein>
    <submittedName>
        <fullName evidence="1">Uncharacterized protein</fullName>
    </submittedName>
</protein>
<accession>A0AAW1VID9</accession>
<dbReference type="Proteomes" id="UP001457282">
    <property type="component" value="Unassembled WGS sequence"/>
</dbReference>
<reference evidence="1 2" key="1">
    <citation type="journal article" date="2023" name="G3 (Bethesda)">
        <title>A chromosome-length genome assembly and annotation of blackberry (Rubus argutus, cv. 'Hillquist').</title>
        <authorList>
            <person name="Bruna T."/>
            <person name="Aryal R."/>
            <person name="Dudchenko O."/>
            <person name="Sargent D.J."/>
            <person name="Mead D."/>
            <person name="Buti M."/>
            <person name="Cavallini A."/>
            <person name="Hytonen T."/>
            <person name="Andres J."/>
            <person name="Pham M."/>
            <person name="Weisz D."/>
            <person name="Mascagni F."/>
            <person name="Usai G."/>
            <person name="Natali L."/>
            <person name="Bassil N."/>
            <person name="Fernandez G.E."/>
            <person name="Lomsadze A."/>
            <person name="Armour M."/>
            <person name="Olukolu B."/>
            <person name="Poorten T."/>
            <person name="Britton C."/>
            <person name="Davik J."/>
            <person name="Ashrafi H."/>
            <person name="Aiden E.L."/>
            <person name="Borodovsky M."/>
            <person name="Worthington M."/>
        </authorList>
    </citation>
    <scope>NUCLEOTIDE SEQUENCE [LARGE SCALE GENOMIC DNA]</scope>
    <source>
        <strain evidence="1">PI 553951</strain>
    </source>
</reference>
<sequence>MGCCEKTHGLVGHLVFALKVEGKGMVCELLGYTMVLAEMGHGINGLWIGDGGVSRLALMLGSVNWDFGISC</sequence>
<organism evidence="1 2">
    <name type="scientific">Rubus argutus</name>
    <name type="common">Southern blackberry</name>
    <dbReference type="NCBI Taxonomy" id="59490"/>
    <lineage>
        <taxon>Eukaryota</taxon>
        <taxon>Viridiplantae</taxon>
        <taxon>Streptophyta</taxon>
        <taxon>Embryophyta</taxon>
        <taxon>Tracheophyta</taxon>
        <taxon>Spermatophyta</taxon>
        <taxon>Magnoliopsida</taxon>
        <taxon>eudicotyledons</taxon>
        <taxon>Gunneridae</taxon>
        <taxon>Pentapetalae</taxon>
        <taxon>rosids</taxon>
        <taxon>fabids</taxon>
        <taxon>Rosales</taxon>
        <taxon>Rosaceae</taxon>
        <taxon>Rosoideae</taxon>
        <taxon>Rosoideae incertae sedis</taxon>
        <taxon>Rubus</taxon>
    </lineage>
</organism>